<dbReference type="OrthoDB" id="3684850at2759"/>
<reference evidence="2" key="1">
    <citation type="submission" date="2021-05" db="EMBL/GenBank/DDBJ databases">
        <authorList>
            <person name="Stam R."/>
        </authorList>
    </citation>
    <scope>NUCLEOTIDE SEQUENCE</scope>
    <source>
        <strain evidence="2">CS162</strain>
    </source>
</reference>
<comment type="caution">
    <text evidence="2">The sequence shown here is derived from an EMBL/GenBank/DDBJ whole genome shotgun (WGS) entry which is preliminary data.</text>
</comment>
<protein>
    <submittedName>
        <fullName evidence="2">Uncharacterized protein</fullName>
    </submittedName>
</protein>
<feature type="coiled-coil region" evidence="1">
    <location>
        <begin position="86"/>
        <end position="150"/>
    </location>
</feature>
<evidence type="ECO:0000313" key="2">
    <source>
        <dbReference type="EMBL" id="CAG5181310.1"/>
    </source>
</evidence>
<name>A0A8J2IIK9_9PLEO</name>
<dbReference type="EMBL" id="CAJRGZ010000025">
    <property type="protein sequence ID" value="CAG5181310.1"/>
    <property type="molecule type" value="Genomic_DNA"/>
</dbReference>
<sequence length="210" mass="23781">MEMIESVGEALDNLRNEKNTTSILVPRLAAAEGSVPEKEKALENRSRELEKSCYNAVQSFIDGRLRDDRAKLADRLSTAEAKALQYAKIIREKEVLKARISQENREKALLKQAKLELEQNNDNQVLRTEKAVLQADYDELKEHKRLFKEQESSSELRHIDQLVVSSPSVLSTRTLDRQTAELQHLDGLVATWQATLDHATADRNGSKSSN</sequence>
<accession>A0A8J2IIK9</accession>
<proteinExistence type="predicted"/>
<evidence type="ECO:0000313" key="3">
    <source>
        <dbReference type="Proteomes" id="UP000676310"/>
    </source>
</evidence>
<dbReference type="RefSeq" id="XP_043173267.1">
    <property type="nucleotide sequence ID" value="XM_043317332.1"/>
</dbReference>
<dbReference type="GeneID" id="67021947"/>
<dbReference type="Proteomes" id="UP000676310">
    <property type="component" value="Unassembled WGS sequence"/>
</dbReference>
<organism evidence="2 3">
    <name type="scientific">Alternaria atra</name>
    <dbReference type="NCBI Taxonomy" id="119953"/>
    <lineage>
        <taxon>Eukaryota</taxon>
        <taxon>Fungi</taxon>
        <taxon>Dikarya</taxon>
        <taxon>Ascomycota</taxon>
        <taxon>Pezizomycotina</taxon>
        <taxon>Dothideomycetes</taxon>
        <taxon>Pleosporomycetidae</taxon>
        <taxon>Pleosporales</taxon>
        <taxon>Pleosporineae</taxon>
        <taxon>Pleosporaceae</taxon>
        <taxon>Alternaria</taxon>
        <taxon>Alternaria sect. Ulocladioides</taxon>
    </lineage>
</organism>
<gene>
    <name evidence="2" type="ORF">ALTATR162_LOCUS9698</name>
</gene>
<keyword evidence="3" id="KW-1185">Reference proteome</keyword>
<evidence type="ECO:0000256" key="1">
    <source>
        <dbReference type="SAM" id="Coils"/>
    </source>
</evidence>
<dbReference type="AlphaFoldDB" id="A0A8J2IIK9"/>
<keyword evidence="1" id="KW-0175">Coiled coil</keyword>